<evidence type="ECO:0000313" key="2">
    <source>
        <dbReference type="EMBL" id="MPN62675.1"/>
    </source>
</evidence>
<dbReference type="AlphaFoldDB" id="A0A645JG61"/>
<dbReference type="EMBL" id="VSSQ01141033">
    <property type="protein sequence ID" value="MPN62675.1"/>
    <property type="molecule type" value="Genomic_DNA"/>
</dbReference>
<proteinExistence type="predicted"/>
<gene>
    <name evidence="2" type="ORF">SDC9_210428</name>
</gene>
<sequence>MMIQQESMPLPHAPVPQFEPQPPPNNPLPQLEPQPPLQRSNKMIIQQQLSLPPNKLPMHNTPYHFYISNLMRSIKK</sequence>
<name>A0A645JG61_9ZZZZ</name>
<comment type="caution">
    <text evidence="2">The sequence shown here is derived from an EMBL/GenBank/DDBJ whole genome shotgun (WGS) entry which is preliminary data.</text>
</comment>
<feature type="compositionally biased region" description="Pro residues" evidence="1">
    <location>
        <begin position="11"/>
        <end position="36"/>
    </location>
</feature>
<feature type="region of interest" description="Disordered" evidence="1">
    <location>
        <begin position="1"/>
        <end position="39"/>
    </location>
</feature>
<reference evidence="2" key="1">
    <citation type="submission" date="2019-08" db="EMBL/GenBank/DDBJ databases">
        <authorList>
            <person name="Kucharzyk K."/>
            <person name="Murdoch R.W."/>
            <person name="Higgins S."/>
            <person name="Loffler F."/>
        </authorList>
    </citation>
    <scope>NUCLEOTIDE SEQUENCE</scope>
</reference>
<protein>
    <submittedName>
        <fullName evidence="2">Uncharacterized protein</fullName>
    </submittedName>
</protein>
<evidence type="ECO:0000256" key="1">
    <source>
        <dbReference type="SAM" id="MobiDB-lite"/>
    </source>
</evidence>
<organism evidence="2">
    <name type="scientific">bioreactor metagenome</name>
    <dbReference type="NCBI Taxonomy" id="1076179"/>
    <lineage>
        <taxon>unclassified sequences</taxon>
        <taxon>metagenomes</taxon>
        <taxon>ecological metagenomes</taxon>
    </lineage>
</organism>
<accession>A0A645JG61</accession>